<dbReference type="EMBL" id="QFYR01000003">
    <property type="protein sequence ID" value="RAK52164.1"/>
    <property type="molecule type" value="Genomic_DNA"/>
</dbReference>
<keyword evidence="2" id="KW-1185">Reference proteome</keyword>
<dbReference type="Pfam" id="PF04820">
    <property type="entry name" value="Trp_halogenase"/>
    <property type="match status" value="1"/>
</dbReference>
<evidence type="ECO:0008006" key="3">
    <source>
        <dbReference type="Google" id="ProtNLM"/>
    </source>
</evidence>
<comment type="caution">
    <text evidence="1">The sequence shown here is derived from an EMBL/GenBank/DDBJ whole genome shotgun (WGS) entry which is preliminary data.</text>
</comment>
<dbReference type="Gene3D" id="3.50.50.60">
    <property type="entry name" value="FAD/NAD(P)-binding domain"/>
    <property type="match status" value="1"/>
</dbReference>
<dbReference type="PANTHER" id="PTHR43747">
    <property type="entry name" value="FAD-BINDING PROTEIN"/>
    <property type="match status" value="1"/>
</dbReference>
<dbReference type="OrthoDB" id="5695497at2"/>
<accession>A0A328AFH1</accession>
<evidence type="ECO:0000313" key="1">
    <source>
        <dbReference type="EMBL" id="RAK52164.1"/>
    </source>
</evidence>
<protein>
    <recommendedName>
        <fullName evidence="3">Tryptophan halogenase</fullName>
    </recommendedName>
</protein>
<dbReference type="AlphaFoldDB" id="A0A328AFH1"/>
<dbReference type="InterPro" id="IPR006905">
    <property type="entry name" value="Flavin_halogenase"/>
</dbReference>
<evidence type="ECO:0000313" key="2">
    <source>
        <dbReference type="Proteomes" id="UP000249725"/>
    </source>
</evidence>
<proteinExistence type="predicted"/>
<dbReference type="GO" id="GO:0004497">
    <property type="term" value="F:monooxygenase activity"/>
    <property type="evidence" value="ECO:0007669"/>
    <property type="project" value="InterPro"/>
</dbReference>
<dbReference type="InterPro" id="IPR050816">
    <property type="entry name" value="Flavin-dep_Halogenase_NPB"/>
</dbReference>
<organism evidence="1 2">
    <name type="scientific">Phenylobacterium deserti</name>
    <dbReference type="NCBI Taxonomy" id="1914756"/>
    <lineage>
        <taxon>Bacteria</taxon>
        <taxon>Pseudomonadati</taxon>
        <taxon>Pseudomonadota</taxon>
        <taxon>Alphaproteobacteria</taxon>
        <taxon>Caulobacterales</taxon>
        <taxon>Caulobacteraceae</taxon>
        <taxon>Phenylobacterium</taxon>
    </lineage>
</organism>
<gene>
    <name evidence="1" type="ORF">DJ018_13500</name>
</gene>
<dbReference type="PANTHER" id="PTHR43747:SF4">
    <property type="entry name" value="FLAVIN-DEPENDENT TRYPTOPHAN HALOGENASE"/>
    <property type="match status" value="1"/>
</dbReference>
<dbReference type="Proteomes" id="UP000249725">
    <property type="component" value="Unassembled WGS sequence"/>
</dbReference>
<name>A0A328AFH1_9CAUL</name>
<sequence length="506" mass="53554">MCGRRLIVTQSPAEIRRILVVGGGIAGWSAATALARTVRGRASIGVVETDEDLGEPLAIACRPDAAEFHAMLGLDEASILRGAQGAYSLGERMIGFGGEGAAYFRPFADLGAPLDGASFHQLLLRRRRQGRPEVADAYSLNAVAAELGRFAKPGPNERSVLSTLRYGFNLDGRRYAAGLRAFAESLGVTPLRGALAKAEATATGIAAVVLEGGERLEADLFLDCTGPASRLLGEALAVPVESWAADLPFDSQAETLVPEAASSRAFNVSEAAAWGWRRDTPLQGAVARRIVYASAHLDDAQVLQALPASGAVRRSKLAFGRRRLAWARNCVAIGPSAGSAGPLDLGLTLTHKAIRRLLELFPTLGGYEAARAEFNRRADEEMARVRDAALLPLVLNGRGGEPAWAAARETPQPETLAYRLSLWNSRGGVISFDEEPVPESDWIAVLLGQGPAPRRGDVLAESAMDDAALADRLGAMRRAIRQGAEQMPTHDVFLTRSGAAAGGAGR</sequence>
<reference evidence="2" key="1">
    <citation type="submission" date="2018-05" db="EMBL/GenBank/DDBJ databases">
        <authorList>
            <person name="Li X."/>
        </authorList>
    </citation>
    <scope>NUCLEOTIDE SEQUENCE [LARGE SCALE GENOMIC DNA]</scope>
    <source>
        <strain evidence="2">YIM 73061</strain>
    </source>
</reference>
<dbReference type="SUPFAM" id="SSF51905">
    <property type="entry name" value="FAD/NAD(P)-binding domain"/>
    <property type="match status" value="1"/>
</dbReference>
<dbReference type="InterPro" id="IPR036188">
    <property type="entry name" value="FAD/NAD-bd_sf"/>
</dbReference>